<dbReference type="GeneID" id="110242480"/>
<keyword evidence="3" id="KW-0698">rRNA processing</keyword>
<feature type="compositionally biased region" description="Basic residues" evidence="8">
    <location>
        <begin position="223"/>
        <end position="235"/>
    </location>
</feature>
<evidence type="ECO:0000256" key="3">
    <source>
        <dbReference type="ARBA" id="ARBA00022552"/>
    </source>
</evidence>
<keyword evidence="11" id="KW-1185">Reference proteome</keyword>
<proteinExistence type="inferred from homology"/>
<dbReference type="CDD" id="cd09866">
    <property type="entry name" value="PIN_Fcf1-Utp23-H"/>
    <property type="match status" value="1"/>
</dbReference>
<dbReference type="OrthoDB" id="25675at2759"/>
<comment type="subcellular location">
    <subcellularLocation>
        <location evidence="1">Nucleus</location>
        <location evidence="1">Nucleolus</location>
    </subcellularLocation>
</comment>
<dbReference type="InterPro" id="IPR006984">
    <property type="entry name" value="Fcf1/UTP23"/>
</dbReference>
<evidence type="ECO:0000256" key="4">
    <source>
        <dbReference type="ARBA" id="ARBA00023242"/>
    </source>
</evidence>
<evidence type="ECO:0000256" key="6">
    <source>
        <dbReference type="ARBA" id="ARBA00038503"/>
    </source>
</evidence>
<dbReference type="AlphaFoldDB" id="A0A913XGP2"/>
<dbReference type="OMA" id="CCMQALY"/>
<dbReference type="FunFam" id="3.40.50.1010:FF:000006">
    <property type="entry name" value="rRNA-processing protein UTP23 homolog"/>
    <property type="match status" value="1"/>
</dbReference>
<dbReference type="InterPro" id="IPR057776">
    <property type="entry name" value="UTP23_sensor"/>
</dbReference>
<dbReference type="InterPro" id="IPR029060">
    <property type="entry name" value="PIN-like_dom_sf"/>
</dbReference>
<feature type="compositionally biased region" description="Basic and acidic residues" evidence="8">
    <location>
        <begin position="179"/>
        <end position="188"/>
    </location>
</feature>
<evidence type="ECO:0000256" key="1">
    <source>
        <dbReference type="ARBA" id="ARBA00004604"/>
    </source>
</evidence>
<evidence type="ECO:0000256" key="8">
    <source>
        <dbReference type="SAM" id="MobiDB-lite"/>
    </source>
</evidence>
<dbReference type="GO" id="GO:0032040">
    <property type="term" value="C:small-subunit processome"/>
    <property type="evidence" value="ECO:0007669"/>
    <property type="project" value="InterPro"/>
</dbReference>
<organism evidence="10 11">
    <name type="scientific">Exaiptasia diaphana</name>
    <name type="common">Tropical sea anemone</name>
    <name type="synonym">Aiptasia pulchella</name>
    <dbReference type="NCBI Taxonomy" id="2652724"/>
    <lineage>
        <taxon>Eukaryota</taxon>
        <taxon>Metazoa</taxon>
        <taxon>Cnidaria</taxon>
        <taxon>Anthozoa</taxon>
        <taxon>Hexacorallia</taxon>
        <taxon>Actiniaria</taxon>
        <taxon>Aiptasiidae</taxon>
        <taxon>Exaiptasia</taxon>
    </lineage>
</organism>
<dbReference type="Proteomes" id="UP000887567">
    <property type="component" value="Unplaced"/>
</dbReference>
<feature type="domain" description="UTP23 sensor motif region" evidence="9">
    <location>
        <begin position="191"/>
        <end position="208"/>
    </location>
</feature>
<protein>
    <recommendedName>
        <fullName evidence="7">rRNA-processing protein UTP23 homolog</fullName>
    </recommendedName>
</protein>
<evidence type="ECO:0000256" key="7">
    <source>
        <dbReference type="ARBA" id="ARBA00071400"/>
    </source>
</evidence>
<comment type="function">
    <text evidence="5">Involved in rRNA-processing and ribosome biogenesis.</text>
</comment>
<evidence type="ECO:0000313" key="10">
    <source>
        <dbReference type="EnsemblMetazoa" id="XP_020904132.1"/>
    </source>
</evidence>
<keyword evidence="2" id="KW-0690">Ribosome biogenesis</keyword>
<evidence type="ECO:0000313" key="11">
    <source>
        <dbReference type="Proteomes" id="UP000887567"/>
    </source>
</evidence>
<dbReference type="RefSeq" id="XP_020904132.1">
    <property type="nucleotide sequence ID" value="XM_021048473.2"/>
</dbReference>
<comment type="similarity">
    <text evidence="6">Belongs to the UTP23/FCF1 family. UTP23 subfamily.</text>
</comment>
<feature type="region of interest" description="Disordered" evidence="8">
    <location>
        <begin position="179"/>
        <end position="247"/>
    </location>
</feature>
<evidence type="ECO:0000256" key="5">
    <source>
        <dbReference type="ARBA" id="ARBA00037300"/>
    </source>
</evidence>
<dbReference type="KEGG" id="epa:110242480"/>
<evidence type="ECO:0000259" key="9">
    <source>
        <dbReference type="Pfam" id="PF24779"/>
    </source>
</evidence>
<dbReference type="PANTHER" id="PTHR12416">
    <property type="entry name" value="RRNA-PROCESSING PROTEIN UTP23 HOMOLOG"/>
    <property type="match status" value="1"/>
</dbReference>
<dbReference type="GO" id="GO:0006364">
    <property type="term" value="P:rRNA processing"/>
    <property type="evidence" value="ECO:0007669"/>
    <property type="project" value="UniProtKB-KW"/>
</dbReference>
<accession>A0A913XGP2</accession>
<dbReference type="Pfam" id="PF24779">
    <property type="entry name" value="UTP23_sensor"/>
    <property type="match status" value="1"/>
</dbReference>
<dbReference type="SUPFAM" id="SSF88723">
    <property type="entry name" value="PIN domain-like"/>
    <property type="match status" value="1"/>
</dbReference>
<name>A0A913XGP2_EXADI</name>
<reference evidence="10" key="1">
    <citation type="submission" date="2022-11" db="UniProtKB">
        <authorList>
            <consortium name="EnsemblMetazoa"/>
        </authorList>
    </citation>
    <scope>IDENTIFICATION</scope>
</reference>
<dbReference type="EnsemblMetazoa" id="XM_021048473.2">
    <property type="protein sequence ID" value="XP_020904132.1"/>
    <property type="gene ID" value="LOC110242480"/>
</dbReference>
<sequence>MKVKRVKGAKKMINFYKNSFGIFEPFQVLIDVTFCQAAILGKVLLKEQIPKYFDAKVQLVTTACILEEGKSLGPSLSGAVSIAKRFQVRVCGHKKNPVPATECIKHLIGTNNPNRYFIATQDRELQSHLQTIPGVPLLYLNHNCIVLEKPTALSSETAQEVQDSRIDPTSHEKDVIQKLKGTLPEKEQNHRKRKRPGGPNPLSVKKKKVKSDGKQKAILSEQKKKRVRKRKKGKMAAHVLQALTGQS</sequence>
<evidence type="ECO:0000256" key="2">
    <source>
        <dbReference type="ARBA" id="ARBA00022517"/>
    </source>
</evidence>
<keyword evidence="4" id="KW-0539">Nucleus</keyword>
<dbReference type="Pfam" id="PF04900">
    <property type="entry name" value="Fcf1"/>
    <property type="match status" value="1"/>
</dbReference>
<dbReference type="Gene3D" id="3.40.50.1010">
    <property type="entry name" value="5'-nuclease"/>
    <property type="match status" value="1"/>
</dbReference>